<comment type="caution">
    <text evidence="1">The sequence shown here is derived from an EMBL/GenBank/DDBJ whole genome shotgun (WGS) entry which is preliminary data.</text>
</comment>
<evidence type="ECO:0000313" key="2">
    <source>
        <dbReference type="Proteomes" id="UP001152531"/>
    </source>
</evidence>
<keyword evidence="2" id="KW-1185">Reference proteome</keyword>
<name>A0ACA9Y7D7_9ASCO</name>
<gene>
    <name evidence="1" type="ORF">CLIB1444_04S11254</name>
</gene>
<dbReference type="EMBL" id="CALSDN010000004">
    <property type="protein sequence ID" value="CAH6720935.1"/>
    <property type="molecule type" value="Genomic_DNA"/>
</dbReference>
<proteinExistence type="predicted"/>
<accession>A0ACA9Y7D7</accession>
<protein>
    <submittedName>
        <fullName evidence="1">Cell morphogenesis protein PAG1</fullName>
    </submittedName>
</protein>
<organism evidence="1 2">
    <name type="scientific">[Candida] jaroonii</name>
    <dbReference type="NCBI Taxonomy" id="467808"/>
    <lineage>
        <taxon>Eukaryota</taxon>
        <taxon>Fungi</taxon>
        <taxon>Dikarya</taxon>
        <taxon>Ascomycota</taxon>
        <taxon>Saccharomycotina</taxon>
        <taxon>Pichiomycetes</taxon>
        <taxon>Debaryomycetaceae</taxon>
        <taxon>Yamadazyma</taxon>
    </lineage>
</organism>
<sequence length="2823" mass="322538">MIEIPDLDDNPASNYTKQYNEFEDFHDNDDINNINDLNNFHINDQDEDELEDQQRFKKFQFNGNGNGHTLNSINDLNNLQQSIEKLNEELEEEELPLVPPNQNFEYPLVSSSSQEYNSKISLPLTEDSFDNHVIELNTAKALHVKQNSIDNQDRLQFKLQESPMIKEKERYIHLDSLEQVDDNIDEEPEYHQDQLDQEQLNQEQLNQEHLNQEQLGHQPSHQPSQGQFYNFKPENETEERDILNDLTISPNNIAQLGSPISHIVPRDHTKPSPQLPPPISTASLQRLTLSNGEEYMNLRKGLATDLKSPAEYTLHIVFTQFVRHAERKLNLCLEYSMQQEPQVIELLAEGNGDDQFDNIISSLGYIARQKPKPMIDSVMFWRKSKSEVASLAAAEVERVLMNAKTNLSKMNQFSPSNPGIVKNGVNGNGTKSKRSLSLMRSKSLSRVAARDHRRNQSASSVNPLPESDTEEEFLKQKAFYDDQFNQARETAIQAERKSLASIYILCRVLIELVKQTSSEIMGDDLGGKLEEIVYTQLKTTDPITTSESLLRSANWNLFAELLGHMSHKRFLSVSDRFIADLEKIPVNIDHDDEPRLHLLIHGMRYLKLTNYPLEVFEESAEFIDSLGKFFNNAQNELIILAYCEVLSSLLLPLANILTAETNHPTWTHAIEKIFNKAYLIWSKCNKSYSTANSNNENKPSNSSIINLSPNAGSSSVNTAISNSWDCSINLITASLSVSHKELFQNIWFDIIEQNMFKLRPKVEVEEKITFITCIDRLLWVYIFRLNDTLNNTIKKLDNLFQLLFFNNIATNKKQQWITSDIYLINSLIELLRIVGYKHLNYILDNVIVKLLKLSFNGLTLENLQCEKVILVVKSYLTIIKDNEINKRPEFPTDDKLNQRLIEEKQTKTKHKKSPSMKLETNDFSFSAKNPDNHLTHEEICKNFGLLLKLLDNQYGCEIWKDINGSQTSTPLSSTFSKTQSPFSAFHFGIDFSYQVTKNLHLELFATLIDSIPWTMVPINNENNSICGIQFKTIIEILTRNSIHSNFRIANSSINSLKKLASKKNPISLMNHFGKIAFQFSEKPNPNYNSNYLNSIEFQKLLKLYVELLNCWLKSFKQSNQTKNNSFTHPLSQDDELMSKDVLNDLYQINYKTDDLGLNNSTSRTSTDKLQWKDIITSIEDIEGNGLFFLCNQDPKIRYFGISILRLIEQFDQEIYNITEKPIIEDSSSENHSKTHSRSSSKFAADSGTRLINILENQDFLELIKPFRSELSVPERNRINKLKFKKSILIRLAESDYGIDTTLWFRIYPKLLDIFFEKCPMPVAICRSIVCVRLVQMHEQIFDYSESYNKNYTSSLFSKPSNEVAPEVLVDQWRLYLIFVCCSLTSTNEQKISFPSQPTHGRKRSMQIFIQHQKITSAKSIFRMVLPLLKSQQVMVKDSIISGLSCININIFKTLLENVQSTLNDWDENLKKRDINEDRLRIELINILSKITARFLKHSIIYDDDWIIANLVSIIKTVKNFLSNSNIQTDITFQKLRRYFCKFLENVFIGLENKNKLNRWLPFEARIGCFNYLKEWCGLGDSKNLTEERYQTMLDKSITKDLATSAAILEVERKLLQFSTLSCMATICSGNIVEEFDVPTNNDLHNSFAVMSFDTPGLMKWINSLLCSNSDNIHDLGKKALSNILKLNPENTEIFQEVLSQCYKSQDNPKTTESYYVTFVSFLMENKKFVSSPVGLYCLVTFLIGDDNLLIRSYSMKLLTFMESKFHNSDSVKVFARSVNSTNRVVYKKALFEISVHLASLHPEDAFERISYLTMCFNRVNNTTRSNILSCLLPWVQTVELAFKDSDSEEEVDKKNAKTINDLTPASIMVLNNLFEITVKFSSIISNEVEALWVALGSRISNFDIIVEYLITNSLERKNATFVSYARQIIDYLSFSQPDVNYMIDKLIANLQQKAMIPPKPHSVVNSFRSSTEFPYIANLWELIPYNEKDTSLSLGQLSIIFLVDLFTTHTDRMMTHLPLLLHIGFSLLDHYLPIVQEAVSTLLCHILHCLARTDPKIDMVLNKLTNKDPLKYLWVYDDLNNDKKGTRTPKNMDLLVRNVLEILTPISSNIQEEWSKVALSWATTCAVRHIACRSFQVFRSLLSILDQPMLKDMLHRLSNTISDETPDIQGFAMQILMTLNAINAELDSAKLIDFPQLFWSGVACLSTIHEQEFIEVLSAMSKFVSKIDLDSPDTVSCLISTFPPKWEGRFEGLQPVVMVGLRSSTSYEQTIKFLDKLNVLQDSEIITSSKDSRLLMTIIANLPRFLHALDSKTMPKEIEEVAMVVSNMSERNGKFSLAKIFVSLSKNRFRSKKDFLVQTITSIKNVFFPEFEAQTLVTLLGFLSNKTSWIKLETLTTLKYLMPLVDLQREEFIGVGADLISPLLRLLLTSYAEPALEVLDECVSISGSQLDKDVLRMSLGNSSMKKEYERTATLFGIPDDSGWSIPMPAVTASSTRNNVHAVFSTCTTKVEEKEGPNEEEFHFHRDDYYVPPNIQDNATIEEQQEGASLSHMWAALDDFDSFFTKENDNLPPSGARVGSGMGNSHLSNVVHARSGLRHSSTNHHTHSASVDTSNTSDSITPLDSAPFVYDKKASVILNRSLARTQSNTSFKNSLADSIVNSSYVNNTNNGQINNVNTPVSMSSRRSYIPFRSSRYHQQSQQPTSHPQQHPRDSYTTPVLPTSPTFEVSNLHIVSPSLHSPMREQRIPTGYDSQETIIDSTPKMLDSFLGGNKKRSKKQLKNSPNVDYMRSPSSSSVKVSPPSSSPSMNSTRLKEKKRGSQKLK</sequence>
<reference evidence="1" key="1">
    <citation type="submission" date="2022-06" db="EMBL/GenBank/DDBJ databases">
        <authorList>
            <person name="Legras J.-L."/>
            <person name="Devillers H."/>
            <person name="Grondin C."/>
        </authorList>
    </citation>
    <scope>NUCLEOTIDE SEQUENCE</scope>
    <source>
        <strain evidence="1">CLIB 1444</strain>
    </source>
</reference>
<dbReference type="Proteomes" id="UP001152531">
    <property type="component" value="Unassembled WGS sequence"/>
</dbReference>
<evidence type="ECO:0000313" key="1">
    <source>
        <dbReference type="EMBL" id="CAH6720935.1"/>
    </source>
</evidence>